<name>A0A834EAM3_9CHIR</name>
<keyword evidence="1" id="KW-0472">Membrane</keyword>
<dbReference type="Proteomes" id="UP000664940">
    <property type="component" value="Unassembled WGS sequence"/>
</dbReference>
<gene>
    <name evidence="2" type="ORF">HJG60_011027</name>
</gene>
<comment type="caution">
    <text evidence="2">The sequence shown here is derived from an EMBL/GenBank/DDBJ whole genome shotgun (WGS) entry which is preliminary data.</text>
</comment>
<accession>A0A834EAM3</accession>
<organism evidence="2 3">
    <name type="scientific">Phyllostomus discolor</name>
    <name type="common">pale spear-nosed bat</name>
    <dbReference type="NCBI Taxonomy" id="89673"/>
    <lineage>
        <taxon>Eukaryota</taxon>
        <taxon>Metazoa</taxon>
        <taxon>Chordata</taxon>
        <taxon>Craniata</taxon>
        <taxon>Vertebrata</taxon>
        <taxon>Euteleostomi</taxon>
        <taxon>Mammalia</taxon>
        <taxon>Eutheria</taxon>
        <taxon>Laurasiatheria</taxon>
        <taxon>Chiroptera</taxon>
        <taxon>Yangochiroptera</taxon>
        <taxon>Phyllostomidae</taxon>
        <taxon>Phyllostominae</taxon>
        <taxon>Phyllostomus</taxon>
    </lineage>
</organism>
<evidence type="ECO:0000313" key="2">
    <source>
        <dbReference type="EMBL" id="KAF6109836.1"/>
    </source>
</evidence>
<dbReference type="AlphaFoldDB" id="A0A834EAM3"/>
<protein>
    <submittedName>
        <fullName evidence="2">Uncharacterized protein</fullName>
    </submittedName>
</protein>
<evidence type="ECO:0000256" key="1">
    <source>
        <dbReference type="SAM" id="Phobius"/>
    </source>
</evidence>
<proteinExistence type="predicted"/>
<evidence type="ECO:0000313" key="3">
    <source>
        <dbReference type="Proteomes" id="UP000664940"/>
    </source>
</evidence>
<sequence length="121" mass="14483">MFFFTYFAHCYACFKIHPCCCVYISFWFHCYIVFHYILPICLFVLLSMYIWVASSLGLLPTRLLILSPPSFFFLRFYLFLFRERGREGERERERNVNVRLPLNCPQLGTWPVIWACALTGN</sequence>
<keyword evidence="1" id="KW-0812">Transmembrane</keyword>
<reference evidence="2 3" key="1">
    <citation type="journal article" date="2020" name="Nature">
        <title>Six reference-quality genomes reveal evolution of bat adaptations.</title>
        <authorList>
            <person name="Jebb D."/>
            <person name="Huang Z."/>
            <person name="Pippel M."/>
            <person name="Hughes G.M."/>
            <person name="Lavrichenko K."/>
            <person name="Devanna P."/>
            <person name="Winkler S."/>
            <person name="Jermiin L.S."/>
            <person name="Skirmuntt E.C."/>
            <person name="Katzourakis A."/>
            <person name="Burkitt-Gray L."/>
            <person name="Ray D.A."/>
            <person name="Sullivan K.A.M."/>
            <person name="Roscito J.G."/>
            <person name="Kirilenko B.M."/>
            <person name="Davalos L.M."/>
            <person name="Corthals A.P."/>
            <person name="Power M.L."/>
            <person name="Jones G."/>
            <person name="Ransome R.D."/>
            <person name="Dechmann D.K.N."/>
            <person name="Locatelli A.G."/>
            <person name="Puechmaille S.J."/>
            <person name="Fedrigo O."/>
            <person name="Jarvis E.D."/>
            <person name="Hiller M."/>
            <person name="Vernes S.C."/>
            <person name="Myers E.W."/>
            <person name="Teeling E.C."/>
        </authorList>
    </citation>
    <scope>NUCLEOTIDE SEQUENCE [LARGE SCALE GENOMIC DNA]</scope>
    <source>
        <strain evidence="2">Bat1K_MPI-CBG_1</strain>
    </source>
</reference>
<feature type="transmembrane region" description="Helical" evidence="1">
    <location>
        <begin position="6"/>
        <end position="26"/>
    </location>
</feature>
<keyword evidence="1" id="KW-1133">Transmembrane helix</keyword>
<feature type="transmembrane region" description="Helical" evidence="1">
    <location>
        <begin position="63"/>
        <end position="81"/>
    </location>
</feature>
<dbReference type="EMBL" id="JABVXQ010000005">
    <property type="protein sequence ID" value="KAF6109836.1"/>
    <property type="molecule type" value="Genomic_DNA"/>
</dbReference>
<feature type="transmembrane region" description="Helical" evidence="1">
    <location>
        <begin position="33"/>
        <end position="51"/>
    </location>
</feature>